<feature type="domain" description="AAA+ ATPase" evidence="3">
    <location>
        <begin position="338"/>
        <end position="468"/>
    </location>
</feature>
<proteinExistence type="inferred from homology"/>
<accession>M2TNB3</accession>
<dbReference type="SUPFAM" id="SSF52540">
    <property type="entry name" value="P-loop containing nucleoside triphosphate hydrolases"/>
    <property type="match status" value="1"/>
</dbReference>
<dbReference type="Gene3D" id="3.40.50.300">
    <property type="entry name" value="P-loop containing nucleotide triphosphate hydrolases"/>
    <property type="match status" value="1"/>
</dbReference>
<dbReference type="Proteomes" id="UP000011717">
    <property type="component" value="Unassembled WGS sequence"/>
</dbReference>
<feature type="region of interest" description="Disordered" evidence="2">
    <location>
        <begin position="1"/>
        <end position="32"/>
    </location>
</feature>
<comment type="caution">
    <text evidence="4">The sequence shown here is derived from an EMBL/GenBank/DDBJ whole genome shotgun (WGS) entry which is preliminary data.</text>
</comment>
<name>M2TNB3_9SPHN</name>
<evidence type="ECO:0000313" key="5">
    <source>
        <dbReference type="Proteomes" id="UP000011717"/>
    </source>
</evidence>
<evidence type="ECO:0000313" key="4">
    <source>
        <dbReference type="EMBL" id="EMD83226.1"/>
    </source>
</evidence>
<dbReference type="EMBL" id="AMRV01000003">
    <property type="protein sequence ID" value="EMD83226.1"/>
    <property type="molecule type" value="Genomic_DNA"/>
</dbReference>
<sequence>MAPFGTGGKPAAGAPAGPRDAAPNPHAQPSLVIQDLSAAAQEAGSAQAPRGRSTENCVWELHELISPQLLDFFPRERARKTRRGELAARIDEVVRQMAGNERRDLSDSQARDTVTVLLNELLAKIGGLEPGPANRKTAASSASAKSVIEAKEKIQPLMMERIDASVIAELERGELAEQVSDVVSEIMVEQRMSLNTKEQRDLVTLLLNDMLGLGPLEPLLADDDVSEIMVNGPKTIYAERKGKLGLTDVQFRDDAHLLNIAQRIVSAVGRRVDETSPICDARLLDGSRVNVVIPPLAIDGASISIRKFSKDKLTLEKMQSFGSFSAQMAKFLNIAGRIKLNILISGGTGSGKTTMLNAISRNIDPGERIVTIEDAAELQLQQPHVVRLETRPANLEGKGEVNMRDLVKNALRMRPDRIILGEVRGPEAFELLAAMNTGHDGSLGTLHANRPREAITRLENMINMAGLNLPAKAIRTQIADALNLVVQISRMRDGGRRITHISEVVGMEGEVITMQDLFVYKYAGEDDTGKLRGTFESTGLRPACYERAEYFGLGRVLMECVS</sequence>
<dbReference type="InterPro" id="IPR001482">
    <property type="entry name" value="T2SS/T4SS_dom"/>
</dbReference>
<dbReference type="InterPro" id="IPR027417">
    <property type="entry name" value="P-loop_NTPase"/>
</dbReference>
<dbReference type="CDD" id="cd01130">
    <property type="entry name" value="VirB11-like_ATPase"/>
    <property type="match status" value="1"/>
</dbReference>
<dbReference type="PATRIC" id="fig|1234595.3.peg.1129"/>
<evidence type="ECO:0000259" key="3">
    <source>
        <dbReference type="SMART" id="SM00382"/>
    </source>
</evidence>
<keyword evidence="5" id="KW-1185">Reference proteome</keyword>
<protein>
    <submittedName>
        <fullName evidence="4">Type II/IV secretion system ATP hydrolase TadA/VirB11/CpaF, TadA subfamily</fullName>
    </submittedName>
</protein>
<dbReference type="Pfam" id="PF00437">
    <property type="entry name" value="T2SSE"/>
    <property type="match status" value="1"/>
</dbReference>
<dbReference type="InterPro" id="IPR003593">
    <property type="entry name" value="AAA+_ATPase"/>
</dbReference>
<comment type="similarity">
    <text evidence="1">Belongs to the GSP E family.</text>
</comment>
<dbReference type="AlphaFoldDB" id="M2TNB3"/>
<dbReference type="Gene3D" id="3.30.450.380">
    <property type="match status" value="1"/>
</dbReference>
<feature type="compositionally biased region" description="Low complexity" evidence="2">
    <location>
        <begin position="11"/>
        <end position="25"/>
    </location>
</feature>
<dbReference type="PANTHER" id="PTHR30486:SF15">
    <property type="entry name" value="TYPE II_IV SECRETION SYSTEM ATPASE"/>
    <property type="match status" value="1"/>
</dbReference>
<dbReference type="SMART" id="SM00382">
    <property type="entry name" value="AAA"/>
    <property type="match status" value="1"/>
</dbReference>
<dbReference type="InterPro" id="IPR050921">
    <property type="entry name" value="T4SS_GSP_E_ATPase"/>
</dbReference>
<gene>
    <name evidence="4" type="ORF">C725_1127</name>
</gene>
<evidence type="ECO:0000256" key="1">
    <source>
        <dbReference type="ARBA" id="ARBA00006611"/>
    </source>
</evidence>
<dbReference type="GO" id="GO:0016887">
    <property type="term" value="F:ATP hydrolysis activity"/>
    <property type="evidence" value="ECO:0007669"/>
    <property type="project" value="InterPro"/>
</dbReference>
<organism evidence="4 5">
    <name type="scientific">Pacificimonas flava</name>
    <dbReference type="NCBI Taxonomy" id="1234595"/>
    <lineage>
        <taxon>Bacteria</taxon>
        <taxon>Pseudomonadati</taxon>
        <taxon>Pseudomonadota</taxon>
        <taxon>Alphaproteobacteria</taxon>
        <taxon>Sphingomonadales</taxon>
        <taxon>Sphingosinicellaceae</taxon>
        <taxon>Pacificimonas</taxon>
    </lineage>
</organism>
<evidence type="ECO:0000256" key="2">
    <source>
        <dbReference type="SAM" id="MobiDB-lite"/>
    </source>
</evidence>
<feature type="compositionally biased region" description="Gly residues" evidence="2">
    <location>
        <begin position="1"/>
        <end position="10"/>
    </location>
</feature>
<dbReference type="PANTHER" id="PTHR30486">
    <property type="entry name" value="TWITCHING MOTILITY PROTEIN PILT"/>
    <property type="match status" value="1"/>
</dbReference>
<reference evidence="4 5" key="1">
    <citation type="journal article" date="2013" name="Genome Announc.">
        <title>Draft Genome Sequence of Strain JLT2015T, Belonging to the Family Sphingomonadaceae of the Alphaproteobacteria.</title>
        <authorList>
            <person name="Tang K."/>
            <person name="Liu K."/>
            <person name="Li S."/>
            <person name="Jiao N."/>
        </authorList>
    </citation>
    <scope>NUCLEOTIDE SEQUENCE [LARGE SCALE GENOMIC DNA]</scope>
    <source>
        <strain evidence="4 5">JLT2015</strain>
    </source>
</reference>
<keyword evidence="4" id="KW-0378">Hydrolase</keyword>